<dbReference type="Proteomes" id="UP000053048">
    <property type="component" value="Unassembled WGS sequence"/>
</dbReference>
<dbReference type="EMBL" id="LKEJ01000120">
    <property type="protein sequence ID" value="KTB65644.1"/>
    <property type="molecule type" value="Genomic_DNA"/>
</dbReference>
<accession>A0A0W0HYF9</accession>
<evidence type="ECO:0000313" key="5">
    <source>
        <dbReference type="EMBL" id="KTB65644.1"/>
    </source>
</evidence>
<dbReference type="InterPro" id="IPR040442">
    <property type="entry name" value="Pyrv_kinase-like_dom_sf"/>
</dbReference>
<name>A0A0W0HYF9_PSEVI</name>
<reference evidence="5 6" key="1">
    <citation type="submission" date="2015-09" db="EMBL/GenBank/DDBJ databases">
        <title>Genome sequence of ICMP 13104.</title>
        <authorList>
            <person name="Visnovsky S."/>
            <person name="Lu A."/>
            <person name="Panda P."/>
            <person name="Pitman A."/>
        </authorList>
    </citation>
    <scope>NUCLEOTIDE SEQUENCE [LARGE SCALE GENOMIC DNA]</scope>
    <source>
        <strain evidence="5 6">ICMP 13104</strain>
    </source>
</reference>
<keyword evidence="2 4" id="KW-0479">Metal-binding</keyword>
<dbReference type="InterPro" id="IPR015813">
    <property type="entry name" value="Pyrv/PenolPyrv_kinase-like_dom"/>
</dbReference>
<keyword evidence="3 4" id="KW-0460">Magnesium</keyword>
<dbReference type="Pfam" id="PF15617">
    <property type="entry name" value="C-C_Bond_Lyase"/>
    <property type="match status" value="1"/>
</dbReference>
<comment type="cofactor">
    <cofactor evidence="1">
        <name>Mg(2+)</name>
        <dbReference type="ChEBI" id="CHEBI:18420"/>
    </cofactor>
</comment>
<dbReference type="PANTHER" id="PTHR32308:SF10">
    <property type="entry name" value="CITRATE LYASE SUBUNIT BETA"/>
    <property type="match status" value="1"/>
</dbReference>
<comment type="caution">
    <text evidence="5">The sequence shown here is derived from an EMBL/GenBank/DDBJ whole genome shotgun (WGS) entry which is preliminary data.</text>
</comment>
<keyword evidence="6" id="KW-1185">Reference proteome</keyword>
<evidence type="ECO:0000256" key="1">
    <source>
        <dbReference type="ARBA" id="ARBA00001946"/>
    </source>
</evidence>
<dbReference type="PIRSF" id="PIRSF015582">
    <property type="entry name" value="Cit_lyase_B"/>
    <property type="match status" value="1"/>
</dbReference>
<organism evidence="5 6">
    <name type="scientific">Pseudomonas viridiflava ICMP 13104</name>
    <dbReference type="NCBI Taxonomy" id="1198305"/>
    <lineage>
        <taxon>Bacteria</taxon>
        <taxon>Pseudomonadati</taxon>
        <taxon>Pseudomonadota</taxon>
        <taxon>Gammaproteobacteria</taxon>
        <taxon>Pseudomonadales</taxon>
        <taxon>Pseudomonadaceae</taxon>
        <taxon>Pseudomonas</taxon>
    </lineage>
</organism>
<dbReference type="Gene3D" id="3.20.20.60">
    <property type="entry name" value="Phosphoenolpyruvate-binding domains"/>
    <property type="match status" value="1"/>
</dbReference>
<evidence type="ECO:0000313" key="6">
    <source>
        <dbReference type="Proteomes" id="UP000053048"/>
    </source>
</evidence>
<gene>
    <name evidence="5" type="ORF">AO067_14235</name>
</gene>
<dbReference type="GO" id="GO:0006107">
    <property type="term" value="P:oxaloacetate metabolic process"/>
    <property type="evidence" value="ECO:0007669"/>
    <property type="project" value="TreeGrafter"/>
</dbReference>
<evidence type="ECO:0000256" key="4">
    <source>
        <dbReference type="PIRSR" id="PIRSR015582-2"/>
    </source>
</evidence>
<proteinExistence type="predicted"/>
<dbReference type="PANTHER" id="PTHR32308">
    <property type="entry name" value="LYASE BETA SUBUNIT, PUTATIVE (AFU_ORTHOLOGUE AFUA_4G13030)-RELATED"/>
    <property type="match status" value="1"/>
</dbReference>
<feature type="binding site" evidence="4">
    <location>
        <position position="165"/>
    </location>
    <ligand>
        <name>Mg(2+)</name>
        <dbReference type="ChEBI" id="CHEBI:18420"/>
    </ligand>
</feature>
<dbReference type="AlphaFoldDB" id="A0A0W0HYF9"/>
<dbReference type="GO" id="GO:0016829">
    <property type="term" value="F:lyase activity"/>
    <property type="evidence" value="ECO:0007669"/>
    <property type="project" value="UniProtKB-KW"/>
</dbReference>
<dbReference type="InterPro" id="IPR039480">
    <property type="entry name" value="C-C_Bond_Lyase-like"/>
</dbReference>
<protein>
    <submittedName>
        <fullName evidence="5">Citrate lyase</fullName>
    </submittedName>
</protein>
<evidence type="ECO:0000256" key="3">
    <source>
        <dbReference type="ARBA" id="ARBA00022842"/>
    </source>
</evidence>
<dbReference type="GO" id="GO:0000287">
    <property type="term" value="F:magnesium ion binding"/>
    <property type="evidence" value="ECO:0007669"/>
    <property type="project" value="TreeGrafter"/>
</dbReference>
<dbReference type="SUPFAM" id="SSF51621">
    <property type="entry name" value="Phosphoenolpyruvate/pyruvate domain"/>
    <property type="match status" value="1"/>
</dbReference>
<sequence>MALFSPYALGATLYMPATRDDIVDVVCGDKIPELRSLVVCLEDAVALIDVDTALLNLRQVLTRIQDRGGRPANGPLLFVRPRDAAMARILNDWPLMAHVDGFVVPKLSLTNLTSWEQAVTNPALALMPTLETPEVFNPGAMVELGQALKASLDERIIALRIGGNDLMGCLGLRRNPAMTLYSTPMGYVIPMLAGVMGAQGFALTAPVFEQLATPDILEHELALDITNGLVGKTAIHPSQVNIIQNALRVSLEDMNSARMILNSVAPAVFKYNDAMCEPATHYKWATHIMERAKWHGVLPAPASIMDASIRLAEAVS</sequence>
<evidence type="ECO:0000256" key="2">
    <source>
        <dbReference type="ARBA" id="ARBA00022723"/>
    </source>
</evidence>
<keyword evidence="5" id="KW-0456">Lyase</keyword>
<dbReference type="InterPro" id="IPR011206">
    <property type="entry name" value="Citrate_lyase_beta/mcl1/mcl2"/>
</dbReference>